<dbReference type="GO" id="GO:0003677">
    <property type="term" value="F:DNA binding"/>
    <property type="evidence" value="ECO:0007669"/>
    <property type="project" value="InterPro"/>
</dbReference>
<dbReference type="AlphaFoldDB" id="A0A934VZ12"/>
<reference evidence="3" key="1">
    <citation type="submission" date="2021-01" db="EMBL/GenBank/DDBJ databases">
        <title>Paracoccus amoyensis sp. nov., isolated from the surface seawater along the coast of Xiamen Island, China.</title>
        <authorList>
            <person name="Lyu L."/>
        </authorList>
    </citation>
    <scope>NUCLEOTIDE SEQUENCE</scope>
    <source>
        <strain evidence="3">MJ17</strain>
    </source>
</reference>
<dbReference type="InterPro" id="IPR001387">
    <property type="entry name" value="Cro/C1-type_HTH"/>
</dbReference>
<dbReference type="Proteomes" id="UP000640485">
    <property type="component" value="Unassembled WGS sequence"/>
</dbReference>
<name>A0A934VZ12_9RHOB</name>
<dbReference type="SUPFAM" id="SSF47413">
    <property type="entry name" value="lambda repressor-like DNA-binding domains"/>
    <property type="match status" value="1"/>
</dbReference>
<keyword evidence="1" id="KW-0175">Coiled coil</keyword>
<comment type="caution">
    <text evidence="3">The sequence shown here is derived from an EMBL/GenBank/DDBJ whole genome shotgun (WGS) entry which is preliminary data.</text>
</comment>
<organism evidence="3 4">
    <name type="scientific">Paracoccus caeni</name>
    <dbReference type="NCBI Taxonomy" id="657651"/>
    <lineage>
        <taxon>Bacteria</taxon>
        <taxon>Pseudomonadati</taxon>
        <taxon>Pseudomonadota</taxon>
        <taxon>Alphaproteobacteria</taxon>
        <taxon>Rhodobacterales</taxon>
        <taxon>Paracoccaceae</taxon>
        <taxon>Paracoccus</taxon>
    </lineage>
</organism>
<dbReference type="Gene3D" id="1.10.260.40">
    <property type="entry name" value="lambda repressor-like DNA-binding domains"/>
    <property type="match status" value="1"/>
</dbReference>
<gene>
    <name evidence="3" type="ORF">JJJ17_05310</name>
</gene>
<feature type="coiled-coil region" evidence="1">
    <location>
        <begin position="86"/>
        <end position="113"/>
    </location>
</feature>
<dbReference type="EMBL" id="JAEPRQ010000001">
    <property type="protein sequence ID" value="MBK4215340.1"/>
    <property type="molecule type" value="Genomic_DNA"/>
</dbReference>
<dbReference type="SMART" id="SM00530">
    <property type="entry name" value="HTH_XRE"/>
    <property type="match status" value="1"/>
</dbReference>
<dbReference type="Pfam" id="PF01381">
    <property type="entry name" value="HTH_3"/>
    <property type="match status" value="1"/>
</dbReference>
<keyword evidence="4" id="KW-1185">Reference proteome</keyword>
<dbReference type="InterPro" id="IPR010982">
    <property type="entry name" value="Lambda_DNA-bd_dom_sf"/>
</dbReference>
<dbReference type="PROSITE" id="PS50943">
    <property type="entry name" value="HTH_CROC1"/>
    <property type="match status" value="1"/>
</dbReference>
<proteinExistence type="predicted"/>
<feature type="domain" description="HTH cro/C1-type" evidence="2">
    <location>
        <begin position="19"/>
        <end position="73"/>
    </location>
</feature>
<dbReference type="CDD" id="cd00093">
    <property type="entry name" value="HTH_XRE"/>
    <property type="match status" value="1"/>
</dbReference>
<dbReference type="RefSeq" id="WP_200684286.1">
    <property type="nucleotide sequence ID" value="NZ_JAEPRQ010000001.1"/>
</dbReference>
<protein>
    <submittedName>
        <fullName evidence="3">Helix-turn-helix transcriptional regulator</fullName>
    </submittedName>
</protein>
<sequence length="116" mass="12595">MMSDYYGYGPDEATLGDRLTAAREAAGYTVEQMAERLGLGVDTIEGWEVDQAAPSDEGLGRIAILLSVSADWLQRGEGAGLVTPDADDLATELVELRRLLQEALQRLTRLEGQVNQ</sequence>
<evidence type="ECO:0000259" key="2">
    <source>
        <dbReference type="PROSITE" id="PS50943"/>
    </source>
</evidence>
<evidence type="ECO:0000313" key="3">
    <source>
        <dbReference type="EMBL" id="MBK4215340.1"/>
    </source>
</evidence>
<accession>A0A934VZ12</accession>
<evidence type="ECO:0000256" key="1">
    <source>
        <dbReference type="SAM" id="Coils"/>
    </source>
</evidence>
<evidence type="ECO:0000313" key="4">
    <source>
        <dbReference type="Proteomes" id="UP000640485"/>
    </source>
</evidence>